<sequence length="72" mass="7760">MTCILMLFSGAHGGGGTASAMDMSSASEGMFGCKTYYRQFPCFQAQGAWVLQVVDNYVVNFILIISFGMIST</sequence>
<evidence type="ECO:0000313" key="2">
    <source>
        <dbReference type="Proteomes" id="UP000006038"/>
    </source>
</evidence>
<proteinExistence type="predicted"/>
<dbReference type="Proteomes" id="UP000006038">
    <property type="component" value="Chromosome 10"/>
</dbReference>
<dbReference type="EnsemblPlants" id="OB10G18660.1">
    <property type="protein sequence ID" value="OB10G18660.1"/>
    <property type="gene ID" value="OB10G18660"/>
</dbReference>
<reference evidence="1" key="2">
    <citation type="submission" date="2013-04" db="UniProtKB">
        <authorList>
            <consortium name="EnsemblPlants"/>
        </authorList>
    </citation>
    <scope>IDENTIFICATION</scope>
</reference>
<dbReference type="AlphaFoldDB" id="J3N2W8"/>
<protein>
    <submittedName>
        <fullName evidence="1">Uncharacterized protein</fullName>
    </submittedName>
</protein>
<keyword evidence="2" id="KW-1185">Reference proteome</keyword>
<organism evidence="1">
    <name type="scientific">Oryza brachyantha</name>
    <name type="common">malo sina</name>
    <dbReference type="NCBI Taxonomy" id="4533"/>
    <lineage>
        <taxon>Eukaryota</taxon>
        <taxon>Viridiplantae</taxon>
        <taxon>Streptophyta</taxon>
        <taxon>Embryophyta</taxon>
        <taxon>Tracheophyta</taxon>
        <taxon>Spermatophyta</taxon>
        <taxon>Magnoliopsida</taxon>
        <taxon>Liliopsida</taxon>
        <taxon>Poales</taxon>
        <taxon>Poaceae</taxon>
        <taxon>BOP clade</taxon>
        <taxon>Oryzoideae</taxon>
        <taxon>Oryzeae</taxon>
        <taxon>Oryzinae</taxon>
        <taxon>Oryza</taxon>
    </lineage>
</organism>
<evidence type="ECO:0000313" key="1">
    <source>
        <dbReference type="EnsemblPlants" id="OB10G18660.1"/>
    </source>
</evidence>
<dbReference type="HOGENOM" id="CLU_2726199_0_0_1"/>
<accession>J3N2W8</accession>
<name>J3N2W8_ORYBR</name>
<dbReference type="Gramene" id="OB10G18660.1">
    <property type="protein sequence ID" value="OB10G18660.1"/>
    <property type="gene ID" value="OB10G18660"/>
</dbReference>
<reference evidence="1" key="1">
    <citation type="journal article" date="2013" name="Nat. Commun.">
        <title>Whole-genome sequencing of Oryza brachyantha reveals mechanisms underlying Oryza genome evolution.</title>
        <authorList>
            <person name="Chen J."/>
            <person name="Huang Q."/>
            <person name="Gao D."/>
            <person name="Wang J."/>
            <person name="Lang Y."/>
            <person name="Liu T."/>
            <person name="Li B."/>
            <person name="Bai Z."/>
            <person name="Luis Goicoechea J."/>
            <person name="Liang C."/>
            <person name="Chen C."/>
            <person name="Zhang W."/>
            <person name="Sun S."/>
            <person name="Liao Y."/>
            <person name="Zhang X."/>
            <person name="Yang L."/>
            <person name="Song C."/>
            <person name="Wang M."/>
            <person name="Shi J."/>
            <person name="Liu G."/>
            <person name="Liu J."/>
            <person name="Zhou H."/>
            <person name="Zhou W."/>
            <person name="Yu Q."/>
            <person name="An N."/>
            <person name="Chen Y."/>
            <person name="Cai Q."/>
            <person name="Wang B."/>
            <person name="Liu B."/>
            <person name="Min J."/>
            <person name="Huang Y."/>
            <person name="Wu H."/>
            <person name="Li Z."/>
            <person name="Zhang Y."/>
            <person name="Yin Y."/>
            <person name="Song W."/>
            <person name="Jiang J."/>
            <person name="Jackson S.A."/>
            <person name="Wing R.A."/>
            <person name="Wang J."/>
            <person name="Chen M."/>
        </authorList>
    </citation>
    <scope>NUCLEOTIDE SEQUENCE [LARGE SCALE GENOMIC DNA]</scope>
    <source>
        <strain evidence="1">cv. IRGC 101232</strain>
    </source>
</reference>